<dbReference type="STRING" id="1537102.L1LA30"/>
<feature type="region of interest" description="Disordered" evidence="1">
    <location>
        <begin position="122"/>
        <end position="142"/>
    </location>
</feature>
<feature type="region of interest" description="Disordered" evidence="1">
    <location>
        <begin position="172"/>
        <end position="197"/>
    </location>
</feature>
<dbReference type="GO" id="GO:0000278">
    <property type="term" value="P:mitotic cell cycle"/>
    <property type="evidence" value="ECO:0007669"/>
    <property type="project" value="TreeGrafter"/>
</dbReference>
<dbReference type="OrthoDB" id="361917at2759"/>
<protein>
    <recommendedName>
        <fullName evidence="2">WDHD1/CFT4 second beta-propeller domain-containing protein</fullName>
    </recommendedName>
</protein>
<dbReference type="Pfam" id="PF12341">
    <property type="entry name" value="Mcl1_mid"/>
    <property type="match status" value="1"/>
</dbReference>
<dbReference type="PANTHER" id="PTHR19932:SF10">
    <property type="entry name" value="WD REPEAT AND HMG-BOX DNA-BINDING PROTEIN 1"/>
    <property type="match status" value="1"/>
</dbReference>
<feature type="compositionally biased region" description="Acidic residues" evidence="1">
    <location>
        <begin position="176"/>
        <end position="188"/>
    </location>
</feature>
<reference evidence="3 4" key="1">
    <citation type="journal article" date="2012" name="BMC Genomics">
        <title>Comparative genomic analysis and phylogenetic position of Theileria equi.</title>
        <authorList>
            <person name="Kappmeyer L.S."/>
            <person name="Thiagarajan M."/>
            <person name="Herndon D.R."/>
            <person name="Ramsay J.D."/>
            <person name="Caler E."/>
            <person name="Djikeng A."/>
            <person name="Gillespie J.J."/>
            <person name="Lau A.O."/>
            <person name="Roalson E.H."/>
            <person name="Silva J.C."/>
            <person name="Silva M.G."/>
            <person name="Suarez C.E."/>
            <person name="Ueti M.W."/>
            <person name="Nene V.M."/>
            <person name="Mealey R.H."/>
            <person name="Knowles D.P."/>
            <person name="Brayton K.A."/>
        </authorList>
    </citation>
    <scope>NUCLEOTIDE SEQUENCE [LARGE SCALE GENOMIC DNA]</scope>
    <source>
        <strain evidence="3 4">WA</strain>
    </source>
</reference>
<dbReference type="Proteomes" id="UP000031512">
    <property type="component" value="Unassembled WGS sequence"/>
</dbReference>
<feature type="domain" description="WDHD1/CFT4 second beta-propeller" evidence="2">
    <location>
        <begin position="240"/>
        <end position="522"/>
    </location>
</feature>
<evidence type="ECO:0000259" key="2">
    <source>
        <dbReference type="Pfam" id="PF12341"/>
    </source>
</evidence>
<name>L1LA30_THEEQ</name>
<sequence length="708" mass="79646">MIYQDSIVLKTAEELVTIQTVKTENAPKLLAWHPLKPLLAVCGDEIEYTSHPKWELYKFGGSNVQGSVANLQFAQLGDLIALVTLTDQLLQIWDFDTQSILYSTNDFKWTSKKLIMNENDQLEEASTAPVSPSTKRVVGDEDSSFKKPKRLKRVNLIDDEAQEELFYDAAEKDIKEDEEEGDDEEEEMSTTHDDFHVNKAPGDDFEFMDVDSSLLDEIAVMRKKISQLEKKISGTSTRVLMPGSCPPPNDQNRQWCLFWDEIGQITKQGVNEGGNLHIYIFSGPLAGYIRKPDKYNCHTAALTSNAFIVGSNLMSQDTTCGIATYSNLSNGESWERRFKDDSLVAVAVTENFSAVLLKSSTLAIFTLGGSLISAFRVKGEPISLAAQGNLLLVVSGLNGSNVYSARLIWVNGLRGLARNGVSRIVNVHNEDFTTGGPITHIGLSNYTPWIVDSQGDLLLLLPVTSSFTKLCGISLEWVPTINIKKIGSSDDSKTESRVFPLYISNLQLCYIKLREGQKYPESAQAINFMGYTLHRAFLRLEMCSSAYLPFSKYSSMLSRDPLLKEIQTDGQNQDMQVVSDIANIPWQQYDDMRHMQALLNAQGEYILKLQNMYRFWIKNADNLQTTTVTSMVNSEKAHDKWLLRVLRKTKDKKQDNPVTRDAIQMLRMPKCLDAAKSILADQIDFRQRQVLQDSLMLLAQTDISKNKV</sequence>
<dbReference type="GO" id="GO:0006281">
    <property type="term" value="P:DNA repair"/>
    <property type="evidence" value="ECO:0007669"/>
    <property type="project" value="TreeGrafter"/>
</dbReference>
<accession>L1LA30</accession>
<dbReference type="VEuPathDB" id="PiroplasmaDB:BEWA_017020"/>
<dbReference type="eggNOG" id="KOG1274">
    <property type="taxonomic scope" value="Eukaryota"/>
</dbReference>
<evidence type="ECO:0000313" key="4">
    <source>
        <dbReference type="Proteomes" id="UP000031512"/>
    </source>
</evidence>
<organism evidence="3 4">
    <name type="scientific">Theileria equi strain WA</name>
    <dbReference type="NCBI Taxonomy" id="1537102"/>
    <lineage>
        <taxon>Eukaryota</taxon>
        <taxon>Sar</taxon>
        <taxon>Alveolata</taxon>
        <taxon>Apicomplexa</taxon>
        <taxon>Aconoidasida</taxon>
        <taxon>Piroplasmida</taxon>
        <taxon>Theileriidae</taxon>
        <taxon>Theileria</taxon>
    </lineage>
</organism>
<dbReference type="KEGG" id="beq:BEWA_017020"/>
<proteinExistence type="predicted"/>
<evidence type="ECO:0000256" key="1">
    <source>
        <dbReference type="SAM" id="MobiDB-lite"/>
    </source>
</evidence>
<dbReference type="InterPro" id="IPR022100">
    <property type="entry name" value="WDHD1/CFT4_beta-prop_2nd"/>
</dbReference>
<dbReference type="EMBL" id="ACOU01000008">
    <property type="protein sequence ID" value="EKX72023.1"/>
    <property type="molecule type" value="Genomic_DNA"/>
</dbReference>
<dbReference type="GO" id="GO:0043596">
    <property type="term" value="C:nuclear replication fork"/>
    <property type="evidence" value="ECO:0007669"/>
    <property type="project" value="TreeGrafter"/>
</dbReference>
<dbReference type="GeneID" id="15804875"/>
<evidence type="ECO:0000313" key="3">
    <source>
        <dbReference type="EMBL" id="EKX72023.1"/>
    </source>
</evidence>
<dbReference type="GO" id="GO:0006261">
    <property type="term" value="P:DNA-templated DNA replication"/>
    <property type="evidence" value="ECO:0007669"/>
    <property type="project" value="TreeGrafter"/>
</dbReference>
<dbReference type="AlphaFoldDB" id="L1LA30"/>
<keyword evidence="4" id="KW-1185">Reference proteome</keyword>
<dbReference type="GO" id="GO:0003682">
    <property type="term" value="F:chromatin binding"/>
    <property type="evidence" value="ECO:0007669"/>
    <property type="project" value="TreeGrafter"/>
</dbReference>
<comment type="caution">
    <text evidence="3">The sequence shown here is derived from an EMBL/GenBank/DDBJ whole genome shotgun (WGS) entry which is preliminary data.</text>
</comment>
<dbReference type="PANTHER" id="PTHR19932">
    <property type="entry name" value="WD REPEAT AND HMG-BOX DNA BINDING PROTEIN"/>
    <property type="match status" value="1"/>
</dbReference>
<gene>
    <name evidence="3" type="ORF">BEWA_017020</name>
</gene>
<dbReference type="RefSeq" id="XP_004831475.1">
    <property type="nucleotide sequence ID" value="XM_004831418.1"/>
</dbReference>